<gene>
    <name evidence="1" type="ORF">CPT_Ponderosa_005</name>
</gene>
<protein>
    <submittedName>
        <fullName evidence="1">Uncharacterized protein</fullName>
    </submittedName>
</protein>
<dbReference type="EMBL" id="MK903280">
    <property type="protein sequence ID" value="QEG09722.1"/>
    <property type="molecule type" value="Genomic_DNA"/>
</dbReference>
<proteinExistence type="predicted"/>
<keyword evidence="2" id="KW-1185">Reference proteome</keyword>
<sequence length="70" mass="8572">MQCRMTNQETTIMARSFTTTVKYKRNRETVIRDAHKAVRQDRTRIITTEVNEYHESIANADRREMRYEYR</sequence>
<dbReference type="Proteomes" id="UP000325277">
    <property type="component" value="Segment"/>
</dbReference>
<evidence type="ECO:0000313" key="1">
    <source>
        <dbReference type="EMBL" id="QEG09722.1"/>
    </source>
</evidence>
<reference evidence="2" key="1">
    <citation type="submission" date="2019-05" db="EMBL/GenBank/DDBJ databases">
        <title>The Complete Genome of Stenotrophomonas maltophilia Podophage Ponderosa.</title>
        <authorList>
            <person name="Marquez A."/>
            <person name="Newkirk H."/>
            <person name="Moreland R."/>
            <person name="Gonzalez C."/>
            <person name="Liu M."/>
            <person name="Ramsey J."/>
        </authorList>
    </citation>
    <scope>NUCLEOTIDE SEQUENCE [LARGE SCALE GENOMIC DNA]</scope>
</reference>
<accession>A0A5B9NB59</accession>
<organism evidence="1 2">
    <name type="scientific">Stenotrophomonas phage Ponderosa</name>
    <dbReference type="NCBI Taxonomy" id="2591103"/>
    <lineage>
        <taxon>Viruses</taxon>
        <taxon>Duplodnaviria</taxon>
        <taxon>Heunggongvirae</taxon>
        <taxon>Uroviricota</taxon>
        <taxon>Caudoviricetes</taxon>
        <taxon>Autographivirales</taxon>
        <taxon>Autonotataviridae</taxon>
        <taxon>Gujervirinae</taxon>
        <taxon>Ponderosavirus</taxon>
        <taxon>Ponderosavirus ponderosa</taxon>
    </lineage>
</organism>
<evidence type="ECO:0000313" key="2">
    <source>
        <dbReference type="Proteomes" id="UP000325277"/>
    </source>
</evidence>
<name>A0A5B9NB59_9CAUD</name>